<evidence type="ECO:0000313" key="1">
    <source>
        <dbReference type="EMBL" id="MBS5965350.1"/>
    </source>
</evidence>
<organism evidence="1 2">
    <name type="scientific">Finegoldia magna</name>
    <name type="common">Peptostreptococcus magnus</name>
    <dbReference type="NCBI Taxonomy" id="1260"/>
    <lineage>
        <taxon>Bacteria</taxon>
        <taxon>Bacillati</taxon>
        <taxon>Bacillota</taxon>
        <taxon>Tissierellia</taxon>
        <taxon>Tissierellales</taxon>
        <taxon>Peptoniphilaceae</taxon>
        <taxon>Finegoldia</taxon>
    </lineage>
</organism>
<reference evidence="1" key="1">
    <citation type="submission" date="2021-02" db="EMBL/GenBank/DDBJ databases">
        <title>Infant gut strain persistence is associated with maternal origin, phylogeny, and functional potential including surface adhesion and iron acquisition.</title>
        <authorList>
            <person name="Lou Y.C."/>
        </authorList>
    </citation>
    <scope>NUCLEOTIDE SEQUENCE</scope>
    <source>
        <strain evidence="1">L3_058_000G1_dasL3_058_000G1_concoct_72</strain>
    </source>
</reference>
<dbReference type="AlphaFoldDB" id="A0A943LCE8"/>
<dbReference type="EMBL" id="JAHAIK010000018">
    <property type="protein sequence ID" value="MBS5965350.1"/>
    <property type="molecule type" value="Genomic_DNA"/>
</dbReference>
<evidence type="ECO:0000313" key="2">
    <source>
        <dbReference type="Proteomes" id="UP000730862"/>
    </source>
</evidence>
<sequence length="55" mass="6752">MAKFKVLKDAINLKTDKEYRKDEVVEEKVKDINEFEKRLKNKGYELPFFERIEEE</sequence>
<accession>A0A943LCE8</accession>
<dbReference type="Proteomes" id="UP000730862">
    <property type="component" value="Unassembled WGS sequence"/>
</dbReference>
<proteinExistence type="predicted"/>
<gene>
    <name evidence="1" type="ORF">KIA07_06790</name>
</gene>
<name>A0A943LCE8_FINMA</name>
<protein>
    <submittedName>
        <fullName evidence="1">Uncharacterized protein</fullName>
    </submittedName>
</protein>
<dbReference type="RefSeq" id="WP_200866626.1">
    <property type="nucleotide sequence ID" value="NZ_JAHAIK010000018.1"/>
</dbReference>
<comment type="caution">
    <text evidence="1">The sequence shown here is derived from an EMBL/GenBank/DDBJ whole genome shotgun (WGS) entry which is preliminary data.</text>
</comment>